<dbReference type="EMBL" id="KV918976">
    <property type="protein sequence ID" value="OSX73839.1"/>
    <property type="molecule type" value="Genomic_DNA"/>
</dbReference>
<dbReference type="InterPro" id="IPR009003">
    <property type="entry name" value="Peptidase_S1_PA"/>
</dbReference>
<dbReference type="Pfam" id="PF13365">
    <property type="entry name" value="Trypsin_2"/>
    <property type="match status" value="1"/>
</dbReference>
<sequence length="1032" mass="111785">MDGACNMDWAWKLDSCKQAVCLLQVGGNTKTGTGFVVRNDATAALVTARHVLEGSMTAGEGGVDGEVTGHVTAIVQGREEVDLIGARVLLVPAEEGDGANEPPDVAVVFLPAERRFPAQPVPCELTPACADDVSDDGLFTLLHHPSGAADLVVEARGQLVRGESSAAAAAMPWIVRYQGATAAGSSGGMLLDSKCHAFAVHVSAHKSGKNKCAVRLSVVHERLGDASPWREMKPVVHQKRRSFKLPDKPKHFVGRVEAMKLLSDNVEAGGMTVVASTGLPGVGKSMLVTKWAHLQCESGAYSLIVWLRAEHVGHVEADLVELGTELHVLHTRPDGRSMAERAQAVTAFLGRLPGRGTLLVFDNAESFHDLKRFIPWGGCHRCVFTARDASKFPDAAALPLNPFTPGESMLLLGLVSRRDVRRWDGSRVDVDIELDAAIDLCAEVGHLPLAVHVLAAYAKRSGAGFSDVLKSVRGNAPSARALNVPDLPDYARRESVVGALLTACGELDAANYRTLERLAMLAPDKAPRDLVLGDGAETDRLWDLAIVTYPGPGLLSIHRLVQAVALAQMATDVRQRVADGLVNKLLAMTAGFSKNNCATWTSWQAVAPHTEALLVQPGIETCVGGADNLEDNGRWTLMDGLRNYYTCTSALHAALDIAKALHAEVHSSLGSEHTSTADSQQDIANVLEDLGEYNEALTLCRVVERKRVVALGEDHPSVLTTQHNIAFMLSKLGKYDEALTLYREVARKRVDALGEDHPNVLTTQHNIAGVLSDLGEYNEALTLHRVVERKRVVALGEDHPSVLDTQSSIAGVLNDLGKYSEALTLYRVVERKRVVALGEDHPSVFTTQHNIAFMLSKLGKYDEALTLYRVVERKVVVALGEDHPSVLDTQHNIAGILEDLGEYNEALTLYRVVERKSVVALGEDHPSVLTMQHNIAGVLRHLGEYNEALTMYREVARKSVVALGEDHPSVLDTQHNIAVVLEHYGEYNEALTLYRVVERKRVVALGENHPSVLTAQHSIAGVLQHLGESTRR</sequence>
<evidence type="ECO:0000313" key="3">
    <source>
        <dbReference type="EMBL" id="OSX73839.1"/>
    </source>
</evidence>
<gene>
    <name evidence="3" type="ORF">BU14_0324s0002</name>
</gene>
<dbReference type="Gene3D" id="1.25.40.10">
    <property type="entry name" value="Tetratricopeptide repeat domain"/>
    <property type="match status" value="3"/>
</dbReference>
<evidence type="ECO:0008006" key="5">
    <source>
        <dbReference type="Google" id="ProtNLM"/>
    </source>
</evidence>
<evidence type="ECO:0000256" key="2">
    <source>
        <dbReference type="ARBA" id="ARBA00022803"/>
    </source>
</evidence>
<evidence type="ECO:0000256" key="1">
    <source>
        <dbReference type="ARBA" id="ARBA00022737"/>
    </source>
</evidence>
<name>A0A1X6NYY9_PORUM</name>
<dbReference type="Pfam" id="PF13424">
    <property type="entry name" value="TPR_12"/>
    <property type="match status" value="3"/>
</dbReference>
<accession>A0A1X6NYY9</accession>
<dbReference type="OrthoDB" id="5986190at2759"/>
<organism evidence="3 4">
    <name type="scientific">Porphyra umbilicalis</name>
    <name type="common">Purple laver</name>
    <name type="synonym">Red alga</name>
    <dbReference type="NCBI Taxonomy" id="2786"/>
    <lineage>
        <taxon>Eukaryota</taxon>
        <taxon>Rhodophyta</taxon>
        <taxon>Bangiophyceae</taxon>
        <taxon>Bangiales</taxon>
        <taxon>Bangiaceae</taxon>
        <taxon>Porphyra</taxon>
    </lineage>
</organism>
<proteinExistence type="predicted"/>
<dbReference type="Pfam" id="PF13374">
    <property type="entry name" value="TPR_10"/>
    <property type="match status" value="2"/>
</dbReference>
<dbReference type="AlphaFoldDB" id="A0A1X6NYY9"/>
<dbReference type="InterPro" id="IPR011990">
    <property type="entry name" value="TPR-like_helical_dom_sf"/>
</dbReference>
<dbReference type="PANTHER" id="PTHR45641">
    <property type="entry name" value="TETRATRICOPEPTIDE REPEAT PROTEIN (AFU_ORTHOLOGUE AFUA_6G03870)"/>
    <property type="match status" value="1"/>
</dbReference>
<dbReference type="InterPro" id="IPR027417">
    <property type="entry name" value="P-loop_NTPase"/>
</dbReference>
<dbReference type="PANTHER" id="PTHR45641:SF1">
    <property type="entry name" value="AAA+ ATPASE DOMAIN-CONTAINING PROTEIN"/>
    <property type="match status" value="1"/>
</dbReference>
<reference evidence="3 4" key="1">
    <citation type="submission" date="2017-03" db="EMBL/GenBank/DDBJ databases">
        <title>WGS assembly of Porphyra umbilicalis.</title>
        <authorList>
            <person name="Brawley S.H."/>
            <person name="Blouin N.A."/>
            <person name="Ficko-Blean E."/>
            <person name="Wheeler G.L."/>
            <person name="Lohr M."/>
            <person name="Goodson H.V."/>
            <person name="Jenkins J.W."/>
            <person name="Blaby-Haas C.E."/>
            <person name="Helliwell K.E."/>
            <person name="Chan C."/>
            <person name="Marriage T."/>
            <person name="Bhattacharya D."/>
            <person name="Klein A.S."/>
            <person name="Badis Y."/>
            <person name="Brodie J."/>
            <person name="Cao Y."/>
            <person name="Collen J."/>
            <person name="Dittami S.M."/>
            <person name="Gachon C.M."/>
            <person name="Green B.R."/>
            <person name="Karpowicz S."/>
            <person name="Kim J.W."/>
            <person name="Kudahl U."/>
            <person name="Lin S."/>
            <person name="Michel G."/>
            <person name="Mittag M."/>
            <person name="Olson B.J."/>
            <person name="Pangilinan J."/>
            <person name="Peng Y."/>
            <person name="Qiu H."/>
            <person name="Shu S."/>
            <person name="Singer J.T."/>
            <person name="Smith A.G."/>
            <person name="Sprecher B.N."/>
            <person name="Wagner V."/>
            <person name="Wang W."/>
            <person name="Wang Z.-Y."/>
            <person name="Yan J."/>
            <person name="Yarish C."/>
            <person name="Zoeuner-Riek S."/>
            <person name="Zhuang Y."/>
            <person name="Zou Y."/>
            <person name="Lindquist E.A."/>
            <person name="Grimwood J."/>
            <person name="Barry K."/>
            <person name="Rokhsar D.S."/>
            <person name="Schmutz J."/>
            <person name="Stiller J.W."/>
            <person name="Grossman A.R."/>
            <person name="Prochnik S.E."/>
        </authorList>
    </citation>
    <scope>NUCLEOTIDE SEQUENCE [LARGE SCALE GENOMIC DNA]</scope>
    <source>
        <strain evidence="3">4086291</strain>
    </source>
</reference>
<dbReference type="SUPFAM" id="SSF50494">
    <property type="entry name" value="Trypsin-like serine proteases"/>
    <property type="match status" value="1"/>
</dbReference>
<keyword evidence="4" id="KW-1185">Reference proteome</keyword>
<dbReference type="Proteomes" id="UP000218209">
    <property type="component" value="Unassembled WGS sequence"/>
</dbReference>
<dbReference type="Gene3D" id="3.40.50.300">
    <property type="entry name" value="P-loop containing nucleotide triphosphate hydrolases"/>
    <property type="match status" value="1"/>
</dbReference>
<protein>
    <recommendedName>
        <fullName evidence="5">NB-ARC domain-containing protein</fullName>
    </recommendedName>
</protein>
<evidence type="ECO:0000313" key="4">
    <source>
        <dbReference type="Proteomes" id="UP000218209"/>
    </source>
</evidence>
<dbReference type="PRINTS" id="PR00381">
    <property type="entry name" value="KINESINLIGHT"/>
</dbReference>
<dbReference type="SUPFAM" id="SSF52540">
    <property type="entry name" value="P-loop containing nucleoside triphosphate hydrolases"/>
    <property type="match status" value="1"/>
</dbReference>
<keyword evidence="2" id="KW-0802">TPR repeat</keyword>
<dbReference type="NCBIfam" id="NF040586">
    <property type="entry name" value="FxSxx_TPR"/>
    <property type="match status" value="1"/>
</dbReference>
<dbReference type="SUPFAM" id="SSF48452">
    <property type="entry name" value="TPR-like"/>
    <property type="match status" value="3"/>
</dbReference>
<keyword evidence="1" id="KW-0677">Repeat</keyword>